<gene>
    <name evidence="1" type="ORF">DXX93_19205</name>
</gene>
<evidence type="ECO:0000313" key="1">
    <source>
        <dbReference type="EMBL" id="REL28483.1"/>
    </source>
</evidence>
<dbReference type="Gene3D" id="1.25.40.10">
    <property type="entry name" value="Tetratricopeptide repeat domain"/>
    <property type="match status" value="1"/>
</dbReference>
<dbReference type="RefSeq" id="WP_116009517.1">
    <property type="nucleotide sequence ID" value="NZ_QUOU01000001.1"/>
</dbReference>
<dbReference type="Proteomes" id="UP000256478">
    <property type="component" value="Unassembled WGS sequence"/>
</dbReference>
<dbReference type="SUPFAM" id="SSF81901">
    <property type="entry name" value="HCP-like"/>
    <property type="match status" value="1"/>
</dbReference>
<comment type="caution">
    <text evidence="1">The sequence shown here is derived from an EMBL/GenBank/DDBJ whole genome shotgun (WGS) entry which is preliminary data.</text>
</comment>
<accession>A0A3E0TVU7</accession>
<proteinExistence type="predicted"/>
<dbReference type="OrthoDB" id="5769052at2"/>
<evidence type="ECO:0000313" key="2">
    <source>
        <dbReference type="Proteomes" id="UP000256478"/>
    </source>
</evidence>
<sequence length="184" mass="20655">MSIRQNTTLLMRKVLIGGSLAVLLATAPVSFALSNNSNLVAIEDYEKDVEQAISLYKKKDYEKALPALEAMAKLGDKKAQYMVGVMYLSSQGTQQDLLKSYAWLTVANEQKTKAWQKPLNWLDENIDPKFLKIASQEAAMYVEKYGVKAQKLKCRPLKTLGTNRSIHTCVKSEVKPGYYLAKTQ</sequence>
<name>A0A3E0TVU7_9GAMM</name>
<dbReference type="AlphaFoldDB" id="A0A3E0TVU7"/>
<reference evidence="1 2" key="1">
    <citation type="submission" date="2018-08" db="EMBL/GenBank/DDBJ databases">
        <title>Thalassotalea euphylliae genome.</title>
        <authorList>
            <person name="Summers S."/>
            <person name="Rice S.A."/>
            <person name="Freckelton M.L."/>
            <person name="Nedved B.T."/>
            <person name="Hadfield M.G."/>
        </authorList>
    </citation>
    <scope>NUCLEOTIDE SEQUENCE [LARGE SCALE GENOMIC DNA]</scope>
    <source>
        <strain evidence="1 2">H1</strain>
    </source>
</reference>
<organism evidence="1 2">
    <name type="scientific">Thalassotalea euphylliae</name>
    <dbReference type="NCBI Taxonomy" id="1655234"/>
    <lineage>
        <taxon>Bacteria</taxon>
        <taxon>Pseudomonadati</taxon>
        <taxon>Pseudomonadota</taxon>
        <taxon>Gammaproteobacteria</taxon>
        <taxon>Alteromonadales</taxon>
        <taxon>Colwelliaceae</taxon>
        <taxon>Thalassotalea</taxon>
    </lineage>
</organism>
<protein>
    <submittedName>
        <fullName evidence="1">Sel1 repeat family protein</fullName>
    </submittedName>
</protein>
<dbReference type="EMBL" id="QUOU01000001">
    <property type="protein sequence ID" value="REL28483.1"/>
    <property type="molecule type" value="Genomic_DNA"/>
</dbReference>
<dbReference type="InterPro" id="IPR011990">
    <property type="entry name" value="TPR-like_helical_dom_sf"/>
</dbReference>